<dbReference type="PANTHER" id="PTHR43818">
    <property type="entry name" value="BCDNA.GH03377"/>
    <property type="match status" value="1"/>
</dbReference>
<feature type="domain" description="Gfo/Idh/MocA-like oxidoreductase N-terminal" evidence="2">
    <location>
        <begin position="34"/>
        <end position="104"/>
    </location>
</feature>
<dbReference type="Gene3D" id="3.40.50.720">
    <property type="entry name" value="NAD(P)-binding Rossmann-like Domain"/>
    <property type="match status" value="1"/>
</dbReference>
<dbReference type="Pfam" id="PF01408">
    <property type="entry name" value="GFO_IDH_MocA"/>
    <property type="match status" value="1"/>
</dbReference>
<proteinExistence type="predicted"/>
<evidence type="ECO:0000256" key="1">
    <source>
        <dbReference type="ARBA" id="ARBA00023002"/>
    </source>
</evidence>
<accession>A0A927N5F5</accession>
<evidence type="ECO:0000259" key="2">
    <source>
        <dbReference type="Pfam" id="PF01408"/>
    </source>
</evidence>
<keyword evidence="1" id="KW-0560">Oxidoreductase</keyword>
<dbReference type="Proteomes" id="UP000638648">
    <property type="component" value="Unassembled WGS sequence"/>
</dbReference>
<dbReference type="Gene3D" id="3.30.360.10">
    <property type="entry name" value="Dihydrodipicolinate Reductase, domain 2"/>
    <property type="match status" value="1"/>
</dbReference>
<keyword evidence="5" id="KW-1185">Reference proteome</keyword>
<dbReference type="InterPro" id="IPR000683">
    <property type="entry name" value="Gfo/Idh/MocA-like_OxRdtase_N"/>
</dbReference>
<dbReference type="PANTHER" id="PTHR43818:SF11">
    <property type="entry name" value="BCDNA.GH03377"/>
    <property type="match status" value="1"/>
</dbReference>
<evidence type="ECO:0000313" key="4">
    <source>
        <dbReference type="EMBL" id="MBE1613011.1"/>
    </source>
</evidence>
<dbReference type="EMBL" id="JADBEM010000001">
    <property type="protein sequence ID" value="MBE1613011.1"/>
    <property type="molecule type" value="Genomic_DNA"/>
</dbReference>
<dbReference type="InterPro" id="IPR055170">
    <property type="entry name" value="GFO_IDH_MocA-like_dom"/>
</dbReference>
<organism evidence="4 5">
    <name type="scientific">Actinopolymorpha pittospori</name>
    <dbReference type="NCBI Taxonomy" id="648752"/>
    <lineage>
        <taxon>Bacteria</taxon>
        <taxon>Bacillati</taxon>
        <taxon>Actinomycetota</taxon>
        <taxon>Actinomycetes</taxon>
        <taxon>Propionibacteriales</taxon>
        <taxon>Actinopolymorphaceae</taxon>
        <taxon>Actinopolymorpha</taxon>
    </lineage>
</organism>
<name>A0A927N5F5_9ACTN</name>
<dbReference type="GO" id="GO:0016491">
    <property type="term" value="F:oxidoreductase activity"/>
    <property type="evidence" value="ECO:0007669"/>
    <property type="project" value="UniProtKB-KW"/>
</dbReference>
<dbReference type="GO" id="GO:0000166">
    <property type="term" value="F:nucleotide binding"/>
    <property type="evidence" value="ECO:0007669"/>
    <property type="project" value="InterPro"/>
</dbReference>
<feature type="domain" description="GFO/IDH/MocA-like oxidoreductase" evidence="3">
    <location>
        <begin position="121"/>
        <end position="231"/>
    </location>
</feature>
<reference evidence="4" key="1">
    <citation type="submission" date="2020-10" db="EMBL/GenBank/DDBJ databases">
        <title>Sequencing the genomes of 1000 actinobacteria strains.</title>
        <authorList>
            <person name="Klenk H.-P."/>
        </authorList>
    </citation>
    <scope>NUCLEOTIDE SEQUENCE</scope>
    <source>
        <strain evidence="4">DSM 45354</strain>
    </source>
</reference>
<sequence>MRGPYMSLIRQLRSRGQVGDLVACDVNPDLRDVVLREPGVQRFTTDHTEVLDDPEVDVVLVLTSMPEHGRLAKAALLAGKHVLVEKPMATTLEEAAELVELSKTSAGHLVCAPFVILSPTFQAMWRHIRDGDIGRPALARGRYGWDGPDWGPWFYRAGGGPLFDLGVYNITALAGLLGPVRRVSAFTGRLRPQRVVDGELIDVETPDNYQITLDFGDAVLATVTTGSTTAPRFTEPGRPGAQCPAGAARLRRRPGPYALAAYVSPSRLRRP</sequence>
<dbReference type="InterPro" id="IPR036291">
    <property type="entry name" value="NAD(P)-bd_dom_sf"/>
</dbReference>
<protein>
    <submittedName>
        <fullName evidence="4">Dehydrogenase</fullName>
    </submittedName>
</protein>
<dbReference type="AlphaFoldDB" id="A0A927N5F5"/>
<gene>
    <name evidence="4" type="ORF">HEB94_009859</name>
</gene>
<dbReference type="SUPFAM" id="SSF51735">
    <property type="entry name" value="NAD(P)-binding Rossmann-fold domains"/>
    <property type="match status" value="1"/>
</dbReference>
<dbReference type="InterPro" id="IPR050463">
    <property type="entry name" value="Gfo/Idh/MocA_oxidrdct_glycsds"/>
</dbReference>
<dbReference type="Pfam" id="PF22725">
    <property type="entry name" value="GFO_IDH_MocA_C3"/>
    <property type="match status" value="1"/>
</dbReference>
<comment type="caution">
    <text evidence="4">The sequence shown here is derived from an EMBL/GenBank/DDBJ whole genome shotgun (WGS) entry which is preliminary data.</text>
</comment>
<dbReference type="SUPFAM" id="SSF55347">
    <property type="entry name" value="Glyceraldehyde-3-phosphate dehydrogenase-like, C-terminal domain"/>
    <property type="match status" value="1"/>
</dbReference>
<evidence type="ECO:0000259" key="3">
    <source>
        <dbReference type="Pfam" id="PF22725"/>
    </source>
</evidence>
<evidence type="ECO:0000313" key="5">
    <source>
        <dbReference type="Proteomes" id="UP000638648"/>
    </source>
</evidence>